<dbReference type="OrthoDB" id="2148490at2759"/>
<feature type="domain" description="Membrane insertase YidC/Oxa/ALB C-terminal" evidence="11">
    <location>
        <begin position="334"/>
        <end position="439"/>
    </location>
</feature>
<evidence type="ECO:0000256" key="8">
    <source>
        <dbReference type="ARBA" id="ARBA00023136"/>
    </source>
</evidence>
<name>A0A8H8DGC7_9FUNG</name>
<dbReference type="PANTHER" id="PTHR12428:SF66">
    <property type="entry name" value="MITOCHONDRIAL INNER MEMBRANE PROTEIN OXA1L"/>
    <property type="match status" value="1"/>
</dbReference>
<evidence type="ECO:0000256" key="7">
    <source>
        <dbReference type="ARBA" id="ARBA00023128"/>
    </source>
</evidence>
<organism evidence="12 13">
    <name type="scientific">Olpidium bornovanus</name>
    <dbReference type="NCBI Taxonomy" id="278681"/>
    <lineage>
        <taxon>Eukaryota</taxon>
        <taxon>Fungi</taxon>
        <taxon>Fungi incertae sedis</taxon>
        <taxon>Olpidiomycota</taxon>
        <taxon>Olpidiomycotina</taxon>
        <taxon>Olpidiomycetes</taxon>
        <taxon>Olpidiales</taxon>
        <taxon>Olpidiaceae</taxon>
        <taxon>Olpidium</taxon>
    </lineage>
</organism>
<dbReference type="Proteomes" id="UP000673691">
    <property type="component" value="Unassembled WGS sequence"/>
</dbReference>
<evidence type="ECO:0000256" key="4">
    <source>
        <dbReference type="ARBA" id="ARBA00022792"/>
    </source>
</evidence>
<gene>
    <name evidence="12" type="ORF">BJ554DRAFT_2537</name>
</gene>
<dbReference type="InterPro" id="IPR001708">
    <property type="entry name" value="YidC/ALB3/OXA1/COX18"/>
</dbReference>
<feature type="region of interest" description="Disordered" evidence="10">
    <location>
        <begin position="141"/>
        <end position="176"/>
    </location>
</feature>
<dbReference type="InterPro" id="IPR028055">
    <property type="entry name" value="YidC/Oxa/ALB_C"/>
</dbReference>
<dbReference type="Pfam" id="PF02096">
    <property type="entry name" value="60KD_IMP"/>
    <property type="match status" value="1"/>
</dbReference>
<keyword evidence="7" id="KW-0496">Mitochondrion</keyword>
<keyword evidence="8" id="KW-0472">Membrane</keyword>
<comment type="subcellular location">
    <subcellularLocation>
        <location evidence="9">Membrane</location>
        <topology evidence="9">Multi-pass membrane protein</topology>
    </subcellularLocation>
    <subcellularLocation>
        <location evidence="1">Mitochondrion inner membrane</location>
        <topology evidence="1">Multi-pass membrane protein</topology>
    </subcellularLocation>
</comment>
<keyword evidence="13" id="KW-1185">Reference proteome</keyword>
<evidence type="ECO:0000256" key="1">
    <source>
        <dbReference type="ARBA" id="ARBA00004448"/>
    </source>
</evidence>
<dbReference type="CDD" id="cd20069">
    <property type="entry name" value="5TM_Oxa1-like"/>
    <property type="match status" value="1"/>
</dbReference>
<dbReference type="GO" id="GO:0032979">
    <property type="term" value="P:protein insertion into mitochondrial inner membrane from matrix"/>
    <property type="evidence" value="ECO:0007669"/>
    <property type="project" value="TreeGrafter"/>
</dbReference>
<comment type="caution">
    <text evidence="12">The sequence shown here is derived from an EMBL/GenBank/DDBJ whole genome shotgun (WGS) entry which is preliminary data.</text>
</comment>
<evidence type="ECO:0000313" key="13">
    <source>
        <dbReference type="Proteomes" id="UP000673691"/>
    </source>
</evidence>
<protein>
    <submittedName>
        <fullName evidence="12">60Kd inner membrane protein-domain-containing protein</fullName>
    </submittedName>
</protein>
<feature type="non-terminal residue" evidence="12">
    <location>
        <position position="441"/>
    </location>
</feature>
<evidence type="ECO:0000256" key="5">
    <source>
        <dbReference type="ARBA" id="ARBA00022946"/>
    </source>
</evidence>
<dbReference type="EMBL" id="JAEFCI010010069">
    <property type="protein sequence ID" value="KAG5457445.1"/>
    <property type="molecule type" value="Genomic_DNA"/>
</dbReference>
<keyword evidence="3 9" id="KW-0812">Transmembrane</keyword>
<reference evidence="12 13" key="1">
    <citation type="journal article" name="Sci. Rep.">
        <title>Genome-scale phylogenetic analyses confirm Olpidium as the closest living zoosporic fungus to the non-flagellated, terrestrial fungi.</title>
        <authorList>
            <person name="Chang Y."/>
            <person name="Rochon D."/>
            <person name="Sekimoto S."/>
            <person name="Wang Y."/>
            <person name="Chovatia M."/>
            <person name="Sandor L."/>
            <person name="Salamov A."/>
            <person name="Grigoriev I.V."/>
            <person name="Stajich J.E."/>
            <person name="Spatafora J.W."/>
        </authorList>
    </citation>
    <scope>NUCLEOTIDE SEQUENCE [LARGE SCALE GENOMIC DNA]</scope>
    <source>
        <strain evidence="12">S191</strain>
    </source>
</reference>
<evidence type="ECO:0000313" key="12">
    <source>
        <dbReference type="EMBL" id="KAG5457445.1"/>
    </source>
</evidence>
<keyword evidence="6" id="KW-1133">Transmembrane helix</keyword>
<accession>A0A8H8DGC7</accession>
<evidence type="ECO:0000256" key="10">
    <source>
        <dbReference type="SAM" id="MobiDB-lite"/>
    </source>
</evidence>
<sequence length="441" mass="47575">MNLPGRRKDCCAVALWRATRQQSCGRWGAGCHVIRFTSTGLARQSPQPHETRYPLPEKKNKRGGETPHRAPFEMAAADFRRARTLRFGRFAAAVSRLLRVSTDAANGSGTTKVNWSRASGQTRLAASGTAVARTAAPFVNGCSARPVPRRQHEPKRSEHRPHPADGNSSTGYLPRRTPPVHAFTARAVSPQARSASTFHGLCQGFPVAAEPQLVGLHKRRPAAVRRSVLVTAVANRTFAAASAPSETVAAEVVRNGVCLEPATTAPFSLDEGPDITAETVDTGSAVAGFASEAGSPVITEIGSISDLGLGGYTPAGLVEQVVEAVHVYSGLPFWATIAATTLAFRLALFPVQLSALRNTVRQSNIQPEYQELATKLRKSIKEKQREDTDRYKAELKALLKENNITPAKGFLLPFVQAPVLLSLFFAFRHFSSFPIPDITQG</sequence>
<dbReference type="GO" id="GO:0032977">
    <property type="term" value="F:membrane insertase activity"/>
    <property type="evidence" value="ECO:0007669"/>
    <property type="project" value="InterPro"/>
</dbReference>
<evidence type="ECO:0000256" key="2">
    <source>
        <dbReference type="ARBA" id="ARBA00009877"/>
    </source>
</evidence>
<evidence type="ECO:0000256" key="3">
    <source>
        <dbReference type="ARBA" id="ARBA00022692"/>
    </source>
</evidence>
<feature type="compositionally biased region" description="Basic and acidic residues" evidence="10">
    <location>
        <begin position="150"/>
        <end position="163"/>
    </location>
</feature>
<feature type="compositionally biased region" description="Basic and acidic residues" evidence="10">
    <location>
        <begin position="49"/>
        <end position="69"/>
    </location>
</feature>
<evidence type="ECO:0000256" key="6">
    <source>
        <dbReference type="ARBA" id="ARBA00022989"/>
    </source>
</evidence>
<dbReference type="GO" id="GO:0005743">
    <property type="term" value="C:mitochondrial inner membrane"/>
    <property type="evidence" value="ECO:0007669"/>
    <property type="project" value="UniProtKB-SubCell"/>
</dbReference>
<keyword evidence="4" id="KW-0999">Mitochondrion inner membrane</keyword>
<feature type="region of interest" description="Disordered" evidence="10">
    <location>
        <begin position="40"/>
        <end position="69"/>
    </location>
</feature>
<proteinExistence type="inferred from homology"/>
<evidence type="ECO:0000259" key="11">
    <source>
        <dbReference type="Pfam" id="PF02096"/>
    </source>
</evidence>
<evidence type="ECO:0000256" key="9">
    <source>
        <dbReference type="RuleBase" id="RU003945"/>
    </source>
</evidence>
<comment type="similarity">
    <text evidence="2 9">Belongs to the OXA1/ALB3/YidC family.</text>
</comment>
<keyword evidence="5" id="KW-0809">Transit peptide</keyword>
<dbReference type="AlphaFoldDB" id="A0A8H8DGC7"/>
<dbReference type="PANTHER" id="PTHR12428">
    <property type="entry name" value="OXA1"/>
    <property type="match status" value="1"/>
</dbReference>